<evidence type="ECO:0000256" key="1">
    <source>
        <dbReference type="PIRSR" id="PIRSR000915-1"/>
    </source>
</evidence>
<dbReference type="GO" id="GO:0046872">
    <property type="term" value="F:metal ion binding"/>
    <property type="evidence" value="ECO:0007669"/>
    <property type="project" value="UniProtKB-KW"/>
</dbReference>
<dbReference type="NCBIfam" id="TIGR01460">
    <property type="entry name" value="HAD-SF-IIA"/>
    <property type="match status" value="1"/>
</dbReference>
<dbReference type="InterPro" id="IPR006357">
    <property type="entry name" value="HAD-SF_hydro_IIA"/>
</dbReference>
<dbReference type="InterPro" id="IPR023214">
    <property type="entry name" value="HAD_sf"/>
</dbReference>
<gene>
    <name evidence="4" type="ORF">E2986_01428</name>
</gene>
<evidence type="ECO:0000256" key="3">
    <source>
        <dbReference type="PIRSR" id="PIRSR000915-3"/>
    </source>
</evidence>
<dbReference type="Pfam" id="PF13344">
    <property type="entry name" value="Hydrolase_6"/>
    <property type="match status" value="1"/>
</dbReference>
<accession>A0A833RQ84</accession>
<dbReference type="Pfam" id="PF13242">
    <property type="entry name" value="Hydrolase_like"/>
    <property type="match status" value="1"/>
</dbReference>
<dbReference type="GO" id="GO:0016791">
    <property type="term" value="F:phosphatase activity"/>
    <property type="evidence" value="ECO:0007669"/>
    <property type="project" value="TreeGrafter"/>
</dbReference>
<reference evidence="4" key="1">
    <citation type="submission" date="2019-11" db="EMBL/GenBank/DDBJ databases">
        <title>The nuclear and mitochondrial genomes of Frieseomelitta varia - a highly eusocial stingless bee (Meliponini) with a permanently sterile worker caste.</title>
        <authorList>
            <person name="Freitas F.C.P."/>
            <person name="Lourenco A.P."/>
            <person name="Nunes F.M.F."/>
            <person name="Paschoal A.R."/>
            <person name="Abreu F.C.P."/>
            <person name="Barbin F.O."/>
            <person name="Bataglia L."/>
            <person name="Cardoso-Junior C.A.M."/>
            <person name="Cervoni M.S."/>
            <person name="Silva S.R."/>
            <person name="Dalarmi F."/>
            <person name="Del Lama M.A."/>
            <person name="Depintor T.S."/>
            <person name="Ferreira K.M."/>
            <person name="Goria P.S."/>
            <person name="Jaskot M.C."/>
            <person name="Lago D.C."/>
            <person name="Luna-Lucena D."/>
            <person name="Moda L.M."/>
            <person name="Nascimento L."/>
            <person name="Pedrino M."/>
            <person name="Rabico F.O."/>
            <person name="Sanches F.C."/>
            <person name="Santos D.E."/>
            <person name="Santos C.G."/>
            <person name="Vieira J."/>
            <person name="Lopes T.F."/>
            <person name="Barchuk A.R."/>
            <person name="Hartfelder K."/>
            <person name="Simoes Z.L.P."/>
            <person name="Bitondi M.M.G."/>
            <person name="Pinheiro D.G."/>
        </authorList>
    </citation>
    <scope>NUCLEOTIDE SEQUENCE</scope>
    <source>
        <strain evidence="4">USP_RPSP 00005682</strain>
        <tissue evidence="4">Whole individual</tissue>
    </source>
</reference>
<feature type="active site" description="Proton donor" evidence="1">
    <location>
        <position position="26"/>
    </location>
</feature>
<keyword evidence="3" id="KW-0460">Magnesium</keyword>
<feature type="binding site" evidence="2">
    <location>
        <position position="234"/>
    </location>
    <ligand>
        <name>substrate</name>
    </ligand>
</feature>
<proteinExistence type="predicted"/>
<feature type="active site" description="Nucleophile" evidence="1">
    <location>
        <position position="24"/>
    </location>
</feature>
<dbReference type="InterPro" id="IPR036412">
    <property type="entry name" value="HAD-like_sf"/>
</dbReference>
<keyword evidence="3" id="KW-0479">Metal-binding</keyword>
<dbReference type="GO" id="GO:0005737">
    <property type="term" value="C:cytoplasm"/>
    <property type="evidence" value="ECO:0007669"/>
    <property type="project" value="TreeGrafter"/>
</dbReference>
<dbReference type="PIRSF" id="PIRSF000915">
    <property type="entry name" value="PGP-type_phosphatase"/>
    <property type="match status" value="1"/>
</dbReference>
<comment type="caution">
    <text evidence="4">The sequence shown here is derived from an EMBL/GenBank/DDBJ whole genome shotgun (WGS) entry which is preliminary data.</text>
</comment>
<protein>
    <recommendedName>
        <fullName evidence="6">Phosphoglycolate phosphatase</fullName>
    </recommendedName>
</protein>
<dbReference type="AlphaFoldDB" id="A0A833RQ84"/>
<dbReference type="SUPFAM" id="SSF56784">
    <property type="entry name" value="HAD-like"/>
    <property type="match status" value="1"/>
</dbReference>
<organism evidence="4 5">
    <name type="scientific">Frieseomelitta varia</name>
    <dbReference type="NCBI Taxonomy" id="561572"/>
    <lineage>
        <taxon>Eukaryota</taxon>
        <taxon>Metazoa</taxon>
        <taxon>Ecdysozoa</taxon>
        <taxon>Arthropoda</taxon>
        <taxon>Hexapoda</taxon>
        <taxon>Insecta</taxon>
        <taxon>Pterygota</taxon>
        <taxon>Neoptera</taxon>
        <taxon>Endopterygota</taxon>
        <taxon>Hymenoptera</taxon>
        <taxon>Apocrita</taxon>
        <taxon>Aculeata</taxon>
        <taxon>Apoidea</taxon>
        <taxon>Anthophila</taxon>
        <taxon>Apidae</taxon>
        <taxon>Frieseomelitta</taxon>
    </lineage>
</organism>
<evidence type="ECO:0000313" key="5">
    <source>
        <dbReference type="Proteomes" id="UP000655588"/>
    </source>
</evidence>
<dbReference type="Proteomes" id="UP000655588">
    <property type="component" value="Unassembled WGS sequence"/>
</dbReference>
<dbReference type="Gene3D" id="3.40.50.1000">
    <property type="entry name" value="HAD superfamily/HAD-like"/>
    <property type="match status" value="2"/>
</dbReference>
<feature type="binding site" evidence="3">
    <location>
        <position position="260"/>
    </location>
    <ligand>
        <name>Mg(2+)</name>
        <dbReference type="ChEBI" id="CHEBI:18420"/>
    </ligand>
</feature>
<dbReference type="PANTHER" id="PTHR19288">
    <property type="entry name" value="4-NITROPHENYLPHOSPHATASE-RELATED"/>
    <property type="match status" value="1"/>
</dbReference>
<feature type="binding site" evidence="3">
    <location>
        <position position="26"/>
    </location>
    <ligand>
        <name>Mg(2+)</name>
        <dbReference type="ChEBI" id="CHEBI:18420"/>
    </ligand>
</feature>
<evidence type="ECO:0008006" key="6">
    <source>
        <dbReference type="Google" id="ProtNLM"/>
    </source>
</evidence>
<dbReference type="EMBL" id="WNWW01000450">
    <property type="protein sequence ID" value="KAF3424703.1"/>
    <property type="molecule type" value="Genomic_DNA"/>
</dbReference>
<name>A0A833RQ84_9HYME</name>
<feature type="binding site" evidence="3">
    <location>
        <position position="24"/>
    </location>
    <ligand>
        <name>Mg(2+)</name>
        <dbReference type="ChEBI" id="CHEBI:18420"/>
    </ligand>
</feature>
<evidence type="ECO:0000313" key="4">
    <source>
        <dbReference type="EMBL" id="KAF3424703.1"/>
    </source>
</evidence>
<sequence length="327" mass="37093">MNLLNASIQQTRKFLDSFDIILSDCDGVIWYPNTGIIPGTLDVFGKLQNLGKRLYLVTNNSTISAERYCKRVTTNGVTIKPEQIINTAKVISWYLKKIKFSDLALVIASSAFRQVLINDGFKVIPEEIKLQVDLQRITIMNEDPHTAVRHIEDDPAIRAVIVDFSFSFDWAKMALSINCLKRKDVSYFCGCKDDWIMYKHKKKFKVQCVSFAGSGPLIDVINRQSGRSPKEFAKPSENLKNYILDTCDVKDPSRCIFIGDKMNTDMQFAALCGFKKLFVGTGADTINDAKLESEHPDFYVPSLAMLQPLIDLLENESKIKRNLLRNN</sequence>
<evidence type="ECO:0000256" key="2">
    <source>
        <dbReference type="PIRSR" id="PIRSR000915-2"/>
    </source>
</evidence>
<dbReference type="PANTHER" id="PTHR19288:SF4">
    <property type="entry name" value="RE04130P-RELATED"/>
    <property type="match status" value="1"/>
</dbReference>
<keyword evidence="5" id="KW-1185">Reference proteome</keyword>
<comment type="cofactor">
    <cofactor evidence="3">
        <name>Mg(2+)</name>
        <dbReference type="ChEBI" id="CHEBI:18420"/>
    </cofactor>
    <text evidence="3">Divalent metal ions. Mg(2+) is the most effective.</text>
</comment>